<organism evidence="7 8">
    <name type="scientific">Allochromatium humboldtianum</name>
    <dbReference type="NCBI Taxonomy" id="504901"/>
    <lineage>
        <taxon>Bacteria</taxon>
        <taxon>Pseudomonadati</taxon>
        <taxon>Pseudomonadota</taxon>
        <taxon>Gammaproteobacteria</taxon>
        <taxon>Chromatiales</taxon>
        <taxon>Chromatiaceae</taxon>
        <taxon>Allochromatium</taxon>
    </lineage>
</organism>
<comment type="similarity">
    <text evidence="1">Belongs to the 'phage' integrase family.</text>
</comment>
<evidence type="ECO:0000256" key="2">
    <source>
        <dbReference type="ARBA" id="ARBA00022908"/>
    </source>
</evidence>
<dbReference type="PANTHER" id="PTHR30629">
    <property type="entry name" value="PROPHAGE INTEGRASE"/>
    <property type="match status" value="1"/>
</dbReference>
<name>A0A850RF16_9GAMM</name>
<feature type="region of interest" description="Disordered" evidence="5">
    <location>
        <begin position="455"/>
        <end position="475"/>
    </location>
</feature>
<dbReference type="AlphaFoldDB" id="A0A850RF16"/>
<proteinExistence type="inferred from homology"/>
<dbReference type="RefSeq" id="WP_176978297.1">
    <property type="nucleotide sequence ID" value="NZ_JABZEO010000028.1"/>
</dbReference>
<feature type="domain" description="Tyr recombinase" evidence="6">
    <location>
        <begin position="199"/>
        <end position="438"/>
    </location>
</feature>
<evidence type="ECO:0000256" key="5">
    <source>
        <dbReference type="SAM" id="MobiDB-lite"/>
    </source>
</evidence>
<evidence type="ECO:0000256" key="3">
    <source>
        <dbReference type="ARBA" id="ARBA00023125"/>
    </source>
</evidence>
<reference evidence="7 8" key="1">
    <citation type="submission" date="2020-06" db="EMBL/GenBank/DDBJ databases">
        <title>Whole-genome sequence of Allochromatium humboldtianum DSM 21881, type strain.</title>
        <authorList>
            <person name="Kyndt J.A."/>
            <person name="Meyer T.E."/>
        </authorList>
    </citation>
    <scope>NUCLEOTIDE SEQUENCE [LARGE SCALE GENOMIC DNA]</scope>
    <source>
        <strain evidence="7 8">DSM 21881</strain>
    </source>
</reference>
<dbReference type="Pfam" id="PF13356">
    <property type="entry name" value="Arm-DNA-bind_3"/>
    <property type="match status" value="1"/>
</dbReference>
<dbReference type="Pfam" id="PF00589">
    <property type="entry name" value="Phage_integrase"/>
    <property type="match status" value="1"/>
</dbReference>
<evidence type="ECO:0000313" key="8">
    <source>
        <dbReference type="Proteomes" id="UP000592294"/>
    </source>
</evidence>
<keyword evidence="8" id="KW-1185">Reference proteome</keyword>
<dbReference type="GO" id="GO:0015074">
    <property type="term" value="P:DNA integration"/>
    <property type="evidence" value="ECO:0007669"/>
    <property type="project" value="UniProtKB-KW"/>
</dbReference>
<dbReference type="Gene3D" id="1.10.150.130">
    <property type="match status" value="1"/>
</dbReference>
<dbReference type="GO" id="GO:0006310">
    <property type="term" value="P:DNA recombination"/>
    <property type="evidence" value="ECO:0007669"/>
    <property type="project" value="UniProtKB-KW"/>
</dbReference>
<dbReference type="InterPro" id="IPR013762">
    <property type="entry name" value="Integrase-like_cat_sf"/>
</dbReference>
<dbReference type="PROSITE" id="PS51898">
    <property type="entry name" value="TYR_RECOMBINASE"/>
    <property type="match status" value="1"/>
</dbReference>
<dbReference type="InterPro" id="IPR010998">
    <property type="entry name" value="Integrase_recombinase_N"/>
</dbReference>
<accession>A0A850RF16</accession>
<dbReference type="InterPro" id="IPR050808">
    <property type="entry name" value="Phage_Integrase"/>
</dbReference>
<evidence type="ECO:0000313" key="7">
    <source>
        <dbReference type="EMBL" id="NVZ11605.1"/>
    </source>
</evidence>
<keyword evidence="3" id="KW-0238">DNA-binding</keyword>
<gene>
    <name evidence="7" type="ORF">HW932_20355</name>
</gene>
<evidence type="ECO:0000259" key="6">
    <source>
        <dbReference type="PROSITE" id="PS51898"/>
    </source>
</evidence>
<dbReference type="InterPro" id="IPR025166">
    <property type="entry name" value="Integrase_DNA_bind_dom"/>
</dbReference>
<dbReference type="GO" id="GO:0003677">
    <property type="term" value="F:DNA binding"/>
    <property type="evidence" value="ECO:0007669"/>
    <property type="project" value="UniProtKB-KW"/>
</dbReference>
<dbReference type="EMBL" id="JABZEO010000028">
    <property type="protein sequence ID" value="NVZ11605.1"/>
    <property type="molecule type" value="Genomic_DNA"/>
</dbReference>
<dbReference type="SUPFAM" id="SSF56349">
    <property type="entry name" value="DNA breaking-rejoining enzymes"/>
    <property type="match status" value="1"/>
</dbReference>
<keyword evidence="4" id="KW-0233">DNA recombination</keyword>
<dbReference type="Gene3D" id="3.30.160.390">
    <property type="entry name" value="Integrase, DNA-binding domain"/>
    <property type="match status" value="1"/>
</dbReference>
<dbReference type="InterPro" id="IPR038488">
    <property type="entry name" value="Integrase_DNA-bd_sf"/>
</dbReference>
<evidence type="ECO:0000256" key="4">
    <source>
        <dbReference type="ARBA" id="ARBA00023172"/>
    </source>
</evidence>
<dbReference type="InterPro" id="IPR002104">
    <property type="entry name" value="Integrase_catalytic"/>
</dbReference>
<evidence type="ECO:0000256" key="1">
    <source>
        <dbReference type="ARBA" id="ARBA00008857"/>
    </source>
</evidence>
<dbReference type="InterPro" id="IPR011010">
    <property type="entry name" value="DNA_brk_join_enz"/>
</dbReference>
<protein>
    <submittedName>
        <fullName evidence="7">Tyrosine-type recombinase/integrase</fullName>
    </submittedName>
</protein>
<dbReference type="CDD" id="cd00796">
    <property type="entry name" value="INT_Rci_Hp1_C"/>
    <property type="match status" value="1"/>
</dbReference>
<dbReference type="Proteomes" id="UP000592294">
    <property type="component" value="Unassembled WGS sequence"/>
</dbReference>
<dbReference type="Gene3D" id="1.10.443.10">
    <property type="entry name" value="Intergrase catalytic core"/>
    <property type="match status" value="1"/>
</dbReference>
<dbReference type="PANTHER" id="PTHR30629:SF2">
    <property type="entry name" value="PROPHAGE INTEGRASE INTS-RELATED"/>
    <property type="match status" value="1"/>
</dbReference>
<keyword evidence="2" id="KW-0229">DNA integration</keyword>
<comment type="caution">
    <text evidence="7">The sequence shown here is derived from an EMBL/GenBank/DDBJ whole genome shotgun (WGS) entry which is preliminary data.</text>
</comment>
<sequence length="475" mass="52660">MKLTKRTIDSTVYQGTNNARYVLWDDEVPGFGCRIFPSGAKSFVLSYRVAGRKRMMTIGTYGVLTLDQARKAARAELAKVETEGSDPLADREKERRGETLADLCAAYLDRHASTKKTGQEDQRRINKHILPRWGALKVKALTREDVAKLHAKIGATAHYEANRVVNLLSTMFDLARRWGFVSQDHPNPARDITLFKETKRDRWLTPAELPRLAEAIDQEANAIARAALWLYLLTGARKSELLAARWDRVDWDRGELKLDDTKNGKVFYVPLSGPALALLRSIPRVAGNPYILPGRGPRTANAAEKAQTASHLINIEKPWARVKTAATLAAWREDPRAAALIDRLTEAYARTQHRNAPKKFTPTPPLDAIRAAAAAEGLELPPAIDDVRLHDLRRTVGSWLAQSGNSLHLIGKVLNHSDTKTTAIYARFGEDSVRAALEQHGARIMDVAGFAPTIVAPESVPNDPQDRQSDSSGDQ</sequence>